<reference evidence="2" key="1">
    <citation type="submission" date="2021-01" db="EMBL/GenBank/DDBJ databases">
        <title>Paracoccus amoyensis sp. nov., isolated from the surface seawater along the coast of Xiamen Island, China.</title>
        <authorList>
            <person name="Lyu L."/>
        </authorList>
    </citation>
    <scope>NUCLEOTIDE SEQUENCE</scope>
    <source>
        <strain evidence="2">MJ17</strain>
    </source>
</reference>
<dbReference type="RefSeq" id="WP_200689591.1">
    <property type="nucleotide sequence ID" value="NZ_JAEPRQ010000015.1"/>
</dbReference>
<sequence length="115" mass="12590">MNPDLLRSLHPPRLPEAFAGWNVADLLAAFGVGLLLAALVLTILSPMLRRRVPLPGIAERISAAADLPPQERELALVRLLAERGGTLTKEQRQRIYTGKGGDPAALEAQIRRVRR</sequence>
<accession>A0A934SPR4</accession>
<protein>
    <submittedName>
        <fullName evidence="2">Uncharacterized protein</fullName>
    </submittedName>
</protein>
<dbReference type="Proteomes" id="UP000640485">
    <property type="component" value="Unassembled WGS sequence"/>
</dbReference>
<proteinExistence type="predicted"/>
<comment type="caution">
    <text evidence="2">The sequence shown here is derived from an EMBL/GenBank/DDBJ whole genome shotgun (WGS) entry which is preliminary data.</text>
</comment>
<evidence type="ECO:0000313" key="3">
    <source>
        <dbReference type="Proteomes" id="UP000640485"/>
    </source>
</evidence>
<keyword evidence="3" id="KW-1185">Reference proteome</keyword>
<keyword evidence="1" id="KW-1133">Transmembrane helix</keyword>
<name>A0A934SPR4_9RHOB</name>
<feature type="transmembrane region" description="Helical" evidence="1">
    <location>
        <begin position="20"/>
        <end position="44"/>
    </location>
</feature>
<dbReference type="EMBL" id="JAEPRQ010000015">
    <property type="protein sequence ID" value="MBK4218188.1"/>
    <property type="molecule type" value="Genomic_DNA"/>
</dbReference>
<evidence type="ECO:0000256" key="1">
    <source>
        <dbReference type="SAM" id="Phobius"/>
    </source>
</evidence>
<evidence type="ECO:0000313" key="2">
    <source>
        <dbReference type="EMBL" id="MBK4218188.1"/>
    </source>
</evidence>
<gene>
    <name evidence="2" type="ORF">JJJ17_19850</name>
</gene>
<keyword evidence="1" id="KW-0812">Transmembrane</keyword>
<organism evidence="2 3">
    <name type="scientific">Paracoccus caeni</name>
    <dbReference type="NCBI Taxonomy" id="657651"/>
    <lineage>
        <taxon>Bacteria</taxon>
        <taxon>Pseudomonadati</taxon>
        <taxon>Pseudomonadota</taxon>
        <taxon>Alphaproteobacteria</taxon>
        <taxon>Rhodobacterales</taxon>
        <taxon>Paracoccaceae</taxon>
        <taxon>Paracoccus</taxon>
    </lineage>
</organism>
<dbReference type="AlphaFoldDB" id="A0A934SPR4"/>
<keyword evidence="1" id="KW-0472">Membrane</keyword>